<dbReference type="InterPro" id="IPR016185">
    <property type="entry name" value="PreATP-grasp_dom_sf"/>
</dbReference>
<keyword evidence="5 7" id="KW-0067">ATP-binding</keyword>
<dbReference type="InterPro" id="IPR011761">
    <property type="entry name" value="ATP-grasp"/>
</dbReference>
<evidence type="ECO:0000256" key="6">
    <source>
        <dbReference type="ARBA" id="ARBA00023267"/>
    </source>
</evidence>
<evidence type="ECO:0000256" key="5">
    <source>
        <dbReference type="ARBA" id="ARBA00022840"/>
    </source>
</evidence>
<dbReference type="Pfam" id="PF00289">
    <property type="entry name" value="Biotin_carb_N"/>
    <property type="match status" value="1"/>
</dbReference>
<dbReference type="InterPro" id="IPR000089">
    <property type="entry name" value="Biotin_lipoyl"/>
</dbReference>
<dbReference type="InterPro" id="IPR005481">
    <property type="entry name" value="BC-like_N"/>
</dbReference>
<reference evidence="12 13" key="1">
    <citation type="submission" date="2023-01" db="EMBL/GenBank/DDBJ databases">
        <title>Draft genome sequence of Nocardiopsis sp. RSe5-2 isolated from halophytes.</title>
        <authorList>
            <person name="Duangmal K."/>
            <person name="Chantavorakit T."/>
        </authorList>
    </citation>
    <scope>NUCLEOTIDE SEQUENCE [LARGE SCALE GENOMIC DNA]</scope>
    <source>
        <strain evidence="12 13">RSe5-2</strain>
    </source>
</reference>
<dbReference type="Gene3D" id="3.30.470.20">
    <property type="entry name" value="ATP-grasp fold, B domain"/>
    <property type="match status" value="1"/>
</dbReference>
<dbReference type="SUPFAM" id="SSF51246">
    <property type="entry name" value="Rudiment single hybrid motif"/>
    <property type="match status" value="1"/>
</dbReference>
<sequence>MTTTDPRERSRACRPGTAPSVLVANRGEIAVRIMRTLRRLGMRSVAVYSDGDAGARHTREADEAVRIGGAALADSYLNGPAIIDAARRAGATMVHPGYGFLSENAAFARRCAEAGLVFVGPPPEAIEAMGDKIRAKEAVARAGVPLLPGFAEEPGAPMSDADLAAAADKAGYPLLIKPSAGGGGKGMRLVRDPAGLVDAAAAARREAAAAFGDATLLVERYVDRPRHIEVQVLADAHGTVLHLGERECSLQRRHQKIVEEAPSPMVGPGLRAAMGEAAVAAAKACGYVGAGTVEFIVQDAPSGGSGEVEFAFLEMNTRLQVEHPVTEEVVAVAGRRGVDLVELQLRVAQGEPLPFAQADVGLEGHAVESRVYAEDPARDFLPTGGTVLRLDEPEGAHVRVDSGLDEGTEVTSAYDPMLAKVVVWAADRAAALHRMDAALSRYTLLGCGTNVAFLRALVAHPAVAAGDLTTGLTELLRPELAPGGDAAVPAEVYAAAALDHQLGLEPEGPGADPFDLPTGWRPGEHAWTTWRLRAPGRDPVAVQVRRLSGPDAAPGAPVDYELRVEGAGPGGGTGAGPGRATAHRSPDGRSLTVASEGRTVRYERASAGGELWLGRAGAAWSFTDAPAIAPMRGPAAAGDGTLRSPMPGTVLAVPVAVGDRVEAGSPVVVVEAMKMEHAVTAPVDGTVAEVVVRPGDAVAMDAVLATVAPEAAETPRETDTDSPTQE</sequence>
<feature type="region of interest" description="Disordered" evidence="8">
    <location>
        <begin position="564"/>
        <end position="591"/>
    </location>
</feature>
<protein>
    <recommendedName>
        <fullName evidence="2">biotin carboxylase</fullName>
        <ecNumber evidence="2">6.3.4.14</ecNumber>
    </recommendedName>
</protein>
<dbReference type="CDD" id="cd06850">
    <property type="entry name" value="biotinyl_domain"/>
    <property type="match status" value="1"/>
</dbReference>
<evidence type="ECO:0000259" key="10">
    <source>
        <dbReference type="PROSITE" id="PS50975"/>
    </source>
</evidence>
<dbReference type="InterPro" id="IPR011054">
    <property type="entry name" value="Rudment_hybrid_motif"/>
</dbReference>
<dbReference type="SUPFAM" id="SSF56059">
    <property type="entry name" value="Glutathione synthetase ATP-binding domain-like"/>
    <property type="match status" value="1"/>
</dbReference>
<dbReference type="InterPro" id="IPR005479">
    <property type="entry name" value="CPAse_ATP-bd"/>
</dbReference>
<evidence type="ECO:0000256" key="8">
    <source>
        <dbReference type="SAM" id="MobiDB-lite"/>
    </source>
</evidence>
<accession>A0ABT4U7F8</accession>
<evidence type="ECO:0000256" key="3">
    <source>
        <dbReference type="ARBA" id="ARBA00022598"/>
    </source>
</evidence>
<dbReference type="PROSITE" id="PS50968">
    <property type="entry name" value="BIOTINYL_LIPOYL"/>
    <property type="match status" value="1"/>
</dbReference>
<dbReference type="SMART" id="SM00878">
    <property type="entry name" value="Biotin_carb_C"/>
    <property type="match status" value="1"/>
</dbReference>
<feature type="domain" description="Biotin carboxylation" evidence="11">
    <location>
        <begin position="17"/>
        <end position="478"/>
    </location>
</feature>
<feature type="domain" description="ATP-grasp" evidence="10">
    <location>
        <begin position="136"/>
        <end position="349"/>
    </location>
</feature>
<comment type="cofactor">
    <cofactor evidence="1">
        <name>biotin</name>
        <dbReference type="ChEBI" id="CHEBI:57586"/>
    </cofactor>
</comment>
<gene>
    <name evidence="12" type="ORF">O4J56_19630</name>
</gene>
<feature type="domain" description="Lipoyl-binding" evidence="9">
    <location>
        <begin position="628"/>
        <end position="708"/>
    </location>
</feature>
<keyword evidence="6" id="KW-0092">Biotin</keyword>
<dbReference type="InterPro" id="IPR050856">
    <property type="entry name" value="Biotin_carboxylase_complex"/>
</dbReference>
<dbReference type="EC" id="6.3.4.14" evidence="2"/>
<evidence type="ECO:0000256" key="1">
    <source>
        <dbReference type="ARBA" id="ARBA00001953"/>
    </source>
</evidence>
<keyword evidence="3" id="KW-0436">Ligase</keyword>
<evidence type="ECO:0000313" key="12">
    <source>
        <dbReference type="EMBL" id="MDA2812866.1"/>
    </source>
</evidence>
<organism evidence="12 13">
    <name type="scientific">Nocardiopsis endophytica</name>
    <dbReference type="NCBI Taxonomy" id="3018445"/>
    <lineage>
        <taxon>Bacteria</taxon>
        <taxon>Bacillati</taxon>
        <taxon>Actinomycetota</taxon>
        <taxon>Actinomycetes</taxon>
        <taxon>Streptosporangiales</taxon>
        <taxon>Nocardiopsidaceae</taxon>
        <taxon>Nocardiopsis</taxon>
    </lineage>
</organism>
<dbReference type="InterPro" id="IPR048429">
    <property type="entry name" value="MCC_alpha_BT"/>
</dbReference>
<evidence type="ECO:0000256" key="2">
    <source>
        <dbReference type="ARBA" id="ARBA00013263"/>
    </source>
</evidence>
<dbReference type="Pfam" id="PF21139">
    <property type="entry name" value="BT_MCC_alpha"/>
    <property type="match status" value="1"/>
</dbReference>
<dbReference type="RefSeq" id="WP_270687573.1">
    <property type="nucleotide sequence ID" value="NZ_JAQFWQ010000061.1"/>
</dbReference>
<dbReference type="PROSITE" id="PS50979">
    <property type="entry name" value="BC"/>
    <property type="match status" value="1"/>
</dbReference>
<feature type="compositionally biased region" description="Gly residues" evidence="8">
    <location>
        <begin position="567"/>
        <end position="577"/>
    </location>
</feature>
<dbReference type="Pfam" id="PF02785">
    <property type="entry name" value="Biotin_carb_C"/>
    <property type="match status" value="1"/>
</dbReference>
<dbReference type="Pfam" id="PF00364">
    <property type="entry name" value="Biotin_lipoyl"/>
    <property type="match status" value="1"/>
</dbReference>
<dbReference type="InterPro" id="IPR011764">
    <property type="entry name" value="Biotin_carboxylation_dom"/>
</dbReference>
<dbReference type="PROSITE" id="PS50975">
    <property type="entry name" value="ATP_GRASP"/>
    <property type="match status" value="1"/>
</dbReference>
<evidence type="ECO:0000256" key="7">
    <source>
        <dbReference type="PROSITE-ProRule" id="PRU00409"/>
    </source>
</evidence>
<dbReference type="PROSITE" id="PS00866">
    <property type="entry name" value="CPSASE_1"/>
    <property type="match status" value="1"/>
</dbReference>
<keyword evidence="13" id="KW-1185">Reference proteome</keyword>
<evidence type="ECO:0000259" key="9">
    <source>
        <dbReference type="PROSITE" id="PS50968"/>
    </source>
</evidence>
<evidence type="ECO:0000256" key="4">
    <source>
        <dbReference type="ARBA" id="ARBA00022741"/>
    </source>
</evidence>
<dbReference type="PANTHER" id="PTHR18866:SF33">
    <property type="entry name" value="METHYLCROTONOYL-COA CARBOXYLASE SUBUNIT ALPHA, MITOCHONDRIAL-RELATED"/>
    <property type="match status" value="1"/>
</dbReference>
<dbReference type="Proteomes" id="UP001527866">
    <property type="component" value="Unassembled WGS sequence"/>
</dbReference>
<dbReference type="Pfam" id="PF02786">
    <property type="entry name" value="CPSase_L_D2"/>
    <property type="match status" value="1"/>
</dbReference>
<dbReference type="Gene3D" id="2.40.50.100">
    <property type="match status" value="1"/>
</dbReference>
<keyword evidence="4 7" id="KW-0547">Nucleotide-binding</keyword>
<evidence type="ECO:0000259" key="11">
    <source>
        <dbReference type="PROSITE" id="PS50979"/>
    </source>
</evidence>
<dbReference type="PANTHER" id="PTHR18866">
    <property type="entry name" value="CARBOXYLASE:PYRUVATE/ACETYL-COA/PROPIONYL-COA CARBOXYLASE"/>
    <property type="match status" value="1"/>
</dbReference>
<proteinExistence type="predicted"/>
<dbReference type="SUPFAM" id="SSF51230">
    <property type="entry name" value="Single hybrid motif"/>
    <property type="match status" value="1"/>
</dbReference>
<evidence type="ECO:0000313" key="13">
    <source>
        <dbReference type="Proteomes" id="UP001527866"/>
    </source>
</evidence>
<dbReference type="EMBL" id="JAQFWQ010000061">
    <property type="protein sequence ID" value="MDA2812866.1"/>
    <property type="molecule type" value="Genomic_DNA"/>
</dbReference>
<name>A0ABT4U7F8_9ACTN</name>
<dbReference type="InterPro" id="IPR005482">
    <property type="entry name" value="Biotin_COase_C"/>
</dbReference>
<dbReference type="InterPro" id="IPR011053">
    <property type="entry name" value="Single_hybrid_motif"/>
</dbReference>
<dbReference type="SUPFAM" id="SSF52440">
    <property type="entry name" value="PreATP-grasp domain"/>
    <property type="match status" value="1"/>
</dbReference>
<dbReference type="PROSITE" id="PS00867">
    <property type="entry name" value="CPSASE_2"/>
    <property type="match status" value="1"/>
</dbReference>
<comment type="caution">
    <text evidence="12">The sequence shown here is derived from an EMBL/GenBank/DDBJ whole genome shotgun (WGS) entry which is preliminary data.</text>
</comment>